<feature type="signal peptide" evidence="5">
    <location>
        <begin position="1"/>
        <end position="16"/>
    </location>
</feature>
<keyword evidence="5" id="KW-0732">Signal</keyword>
<dbReference type="GO" id="GO:0052689">
    <property type="term" value="F:carboxylic ester hydrolase activity"/>
    <property type="evidence" value="ECO:0007669"/>
    <property type="project" value="UniProtKB-KW"/>
</dbReference>
<dbReference type="SUPFAM" id="SSF53474">
    <property type="entry name" value="alpha/beta-Hydrolases"/>
    <property type="match status" value="1"/>
</dbReference>
<dbReference type="Pfam" id="PF00135">
    <property type="entry name" value="COesterase"/>
    <property type="match status" value="1"/>
</dbReference>
<sequence>MLRLILFSVLFLSVYCNEDQNARIVNTEEGPVQGNKYWDGDFYQFYGIPYALAPSGRDKFKAPLPVKPRKELYVSKTENVVCQQTVYTGEDEDEEDKYLNGEEDCLLMNLLVPEIASEENLVPVIVYIHSGAFAGGAGTMSKLNYVSHRDVIGISFNYRVGALGFACLGTEEIPGNAALKDTLAALKWINKNIKNFGGDPDNVTLAGYSVGATIAELMALSKQTEGLFNKLILESGSALTPYSINRHPVTTAKNIAISMGFNNTGSLKDLNEFYLNASIISMATKSLNFFLKNSTFGFAPCIESPQNKQPFLTESPLDILKRKDVRPIAVLTGLANFEGLSRATKFDEWSEMMNKNFADFIPADLKFKDEKTKQSVAKEIYQYYFKGEEVTHDNVRAYIDYFSDSMFKYAIMKSAKLHAARATKPVYVYEFSYFGELSAQHRFMDKITGASHRDQTAYILDFHGYTKKRRDLDTRDRLTWMWTDFVKYEDPTAYESSLIDTKWRKYSNEKPYHLSIGSKLQMKKNLLADAFNFWDKLYEKYYWNPTSVSVIVIIYYNKVLKEVEFGVV</sequence>
<dbReference type="InterPro" id="IPR002018">
    <property type="entry name" value="CarbesteraseB"/>
</dbReference>
<dbReference type="AlphaFoldDB" id="A0ABD0SK58"/>
<proteinExistence type="inferred from homology"/>
<evidence type="ECO:0000313" key="7">
    <source>
        <dbReference type="EMBL" id="KAL0819443.1"/>
    </source>
</evidence>
<evidence type="ECO:0000256" key="3">
    <source>
        <dbReference type="ARBA" id="ARBA00022801"/>
    </source>
</evidence>
<feature type="chain" id="PRO_5044832512" description="Carboxylesterase type B domain-containing protein" evidence="5">
    <location>
        <begin position="17"/>
        <end position="568"/>
    </location>
</feature>
<evidence type="ECO:0000256" key="2">
    <source>
        <dbReference type="ARBA" id="ARBA00022487"/>
    </source>
</evidence>
<dbReference type="InterPro" id="IPR029058">
    <property type="entry name" value="AB_hydrolase_fold"/>
</dbReference>
<dbReference type="PANTHER" id="PTHR43142:SF1">
    <property type="entry name" value="CARBOXYLIC ESTER HYDROLASE"/>
    <property type="match status" value="1"/>
</dbReference>
<name>A0ABD0SK58_LOXSC</name>
<evidence type="ECO:0000259" key="6">
    <source>
        <dbReference type="Pfam" id="PF00135"/>
    </source>
</evidence>
<protein>
    <recommendedName>
        <fullName evidence="6">Carboxylesterase type B domain-containing protein</fullName>
    </recommendedName>
</protein>
<evidence type="ECO:0000313" key="8">
    <source>
        <dbReference type="Proteomes" id="UP001549921"/>
    </source>
</evidence>
<evidence type="ECO:0000256" key="1">
    <source>
        <dbReference type="ARBA" id="ARBA00005964"/>
    </source>
</evidence>
<accession>A0ABD0SK58</accession>
<evidence type="ECO:0000256" key="5">
    <source>
        <dbReference type="SAM" id="SignalP"/>
    </source>
</evidence>
<keyword evidence="3" id="KW-0378">Hydrolase</keyword>
<dbReference type="Gene3D" id="3.40.50.1820">
    <property type="entry name" value="alpha/beta hydrolase"/>
    <property type="match status" value="1"/>
</dbReference>
<dbReference type="PANTHER" id="PTHR43142">
    <property type="entry name" value="CARBOXYLIC ESTER HYDROLASE"/>
    <property type="match status" value="1"/>
</dbReference>
<dbReference type="EMBL" id="JBEDNZ010000020">
    <property type="protein sequence ID" value="KAL0819443.1"/>
    <property type="molecule type" value="Genomic_DNA"/>
</dbReference>
<comment type="caution">
    <text evidence="7">The sequence shown here is derived from an EMBL/GenBank/DDBJ whole genome shotgun (WGS) entry which is preliminary data.</text>
</comment>
<keyword evidence="4" id="KW-0325">Glycoprotein</keyword>
<keyword evidence="2" id="KW-0719">Serine esterase</keyword>
<evidence type="ECO:0000256" key="4">
    <source>
        <dbReference type="ARBA" id="ARBA00023180"/>
    </source>
</evidence>
<feature type="domain" description="Carboxylesterase type B" evidence="6">
    <location>
        <begin position="22"/>
        <end position="534"/>
    </location>
</feature>
<dbReference type="Proteomes" id="UP001549921">
    <property type="component" value="Unassembled WGS sequence"/>
</dbReference>
<comment type="similarity">
    <text evidence="1">Belongs to the type-B carboxylesterase/lipase family.</text>
</comment>
<gene>
    <name evidence="7" type="ORF">ABMA28_007548</name>
</gene>
<organism evidence="7 8">
    <name type="scientific">Loxostege sticticalis</name>
    <name type="common">Beet webworm moth</name>
    <dbReference type="NCBI Taxonomy" id="481309"/>
    <lineage>
        <taxon>Eukaryota</taxon>
        <taxon>Metazoa</taxon>
        <taxon>Ecdysozoa</taxon>
        <taxon>Arthropoda</taxon>
        <taxon>Hexapoda</taxon>
        <taxon>Insecta</taxon>
        <taxon>Pterygota</taxon>
        <taxon>Neoptera</taxon>
        <taxon>Endopterygota</taxon>
        <taxon>Lepidoptera</taxon>
        <taxon>Glossata</taxon>
        <taxon>Ditrysia</taxon>
        <taxon>Pyraloidea</taxon>
        <taxon>Crambidae</taxon>
        <taxon>Pyraustinae</taxon>
        <taxon>Loxostege</taxon>
    </lineage>
</organism>
<reference evidence="7 8" key="1">
    <citation type="submission" date="2024-06" db="EMBL/GenBank/DDBJ databases">
        <title>A chromosome-level genome assembly of beet webworm, Loxostege sticticalis.</title>
        <authorList>
            <person name="Zhang Y."/>
        </authorList>
    </citation>
    <scope>NUCLEOTIDE SEQUENCE [LARGE SCALE GENOMIC DNA]</scope>
    <source>
        <strain evidence="7">AQ028</strain>
        <tissue evidence="7">Male pupae</tissue>
    </source>
</reference>